<dbReference type="Proteomes" id="UP000075418">
    <property type="component" value="Unassembled WGS sequence"/>
</dbReference>
<dbReference type="Pfam" id="PF03780">
    <property type="entry name" value="Asp23"/>
    <property type="match status" value="1"/>
</dbReference>
<evidence type="ECO:0000313" key="3">
    <source>
        <dbReference type="Proteomes" id="UP000075418"/>
    </source>
</evidence>
<proteinExistence type="inferred from homology"/>
<sequence length="125" mass="13962">MVKISEQAQTNLGDIEISTEVIARTVSIATSQIDGLHGHFKELKNADFDTITQRQLNKGLRIAIENNSVYVDIYCAFEYGVNIAETAKNIQQSVYNSLKSLTSIEPEQINIHISHIATEQVNNNK</sequence>
<name>A0A151A4W2_9STAP</name>
<dbReference type="AlphaFoldDB" id="A0A151A4W2"/>
<dbReference type="InterPro" id="IPR005531">
    <property type="entry name" value="Asp23"/>
</dbReference>
<reference evidence="2 3" key="1">
    <citation type="submission" date="2016-02" db="EMBL/GenBank/DDBJ databases">
        <title>Draft genome sequence of hydrocarbon degrading Staphylococcus saprophyticus Strain CNV2, isolated from crude-oil contaminated soil from Noonmati Oil Refinery, Guwahati, Assam, India.</title>
        <authorList>
            <person name="Mukherjee A."/>
            <person name="Chettri B."/>
            <person name="Langpoklakpam J."/>
            <person name="Singh A.K."/>
            <person name="Chattopadhyay D.J."/>
        </authorList>
    </citation>
    <scope>NUCLEOTIDE SEQUENCE [LARGE SCALE GENOMIC DNA]</scope>
    <source>
        <strain evidence="2 3">CNV2</strain>
    </source>
</reference>
<dbReference type="EMBL" id="LUGM01000002">
    <property type="protein sequence ID" value="KYH14428.1"/>
    <property type="molecule type" value="Genomic_DNA"/>
</dbReference>
<comment type="similarity">
    <text evidence="1">Belongs to the asp23 family.</text>
</comment>
<dbReference type="PANTHER" id="PTHR34297:SF1">
    <property type="entry name" value="ASP23_GLS24 FAMILY ENVELOPE STRESS RESPONSE PROTEIN"/>
    <property type="match status" value="1"/>
</dbReference>
<dbReference type="RefSeq" id="WP_061854604.1">
    <property type="nucleotide sequence ID" value="NZ_LUGM01000002.1"/>
</dbReference>
<dbReference type="PANTHER" id="PTHR34297">
    <property type="entry name" value="HYPOTHETICAL CYTOSOLIC PROTEIN-RELATED"/>
    <property type="match status" value="1"/>
</dbReference>
<comment type="caution">
    <text evidence="2">The sequence shown here is derived from an EMBL/GenBank/DDBJ whole genome shotgun (WGS) entry which is preliminary data.</text>
</comment>
<evidence type="ECO:0000256" key="1">
    <source>
        <dbReference type="ARBA" id="ARBA00005721"/>
    </source>
</evidence>
<gene>
    <name evidence="2" type="ORF">A0131_06520</name>
</gene>
<organism evidence="2 3">
    <name type="scientific">Staphylococcus kloosii</name>
    <dbReference type="NCBI Taxonomy" id="29384"/>
    <lineage>
        <taxon>Bacteria</taxon>
        <taxon>Bacillati</taxon>
        <taxon>Bacillota</taxon>
        <taxon>Bacilli</taxon>
        <taxon>Bacillales</taxon>
        <taxon>Staphylococcaceae</taxon>
        <taxon>Staphylococcus</taxon>
    </lineage>
</organism>
<accession>A0A151A4W2</accession>
<evidence type="ECO:0000313" key="2">
    <source>
        <dbReference type="EMBL" id="KYH14428.1"/>
    </source>
</evidence>
<protein>
    <submittedName>
        <fullName evidence="2">Uncharacterized protein</fullName>
    </submittedName>
</protein>